<feature type="non-terminal residue" evidence="2">
    <location>
        <position position="97"/>
    </location>
</feature>
<protein>
    <submittedName>
        <fullName evidence="2">Uncharacterized protein</fullName>
    </submittedName>
</protein>
<evidence type="ECO:0000313" key="2">
    <source>
        <dbReference type="EMBL" id="GAG13820.1"/>
    </source>
</evidence>
<comment type="caution">
    <text evidence="2">The sequence shown here is derived from an EMBL/GenBank/DDBJ whole genome shotgun (WGS) entry which is preliminary data.</text>
</comment>
<keyword evidence="1" id="KW-0472">Membrane</keyword>
<gene>
    <name evidence="2" type="ORF">S01H1_35927</name>
</gene>
<reference evidence="2" key="1">
    <citation type="journal article" date="2014" name="Front. Microbiol.">
        <title>High frequency of phylogenetically diverse reductive dehalogenase-homologous genes in deep subseafloor sedimentary metagenomes.</title>
        <authorList>
            <person name="Kawai M."/>
            <person name="Futagami T."/>
            <person name="Toyoda A."/>
            <person name="Takaki Y."/>
            <person name="Nishi S."/>
            <person name="Hori S."/>
            <person name="Arai W."/>
            <person name="Tsubouchi T."/>
            <person name="Morono Y."/>
            <person name="Uchiyama I."/>
            <person name="Ito T."/>
            <person name="Fujiyama A."/>
            <person name="Inagaki F."/>
            <person name="Takami H."/>
        </authorList>
    </citation>
    <scope>NUCLEOTIDE SEQUENCE</scope>
    <source>
        <strain evidence="2">Expedition CK06-06</strain>
    </source>
</reference>
<keyword evidence="1" id="KW-0812">Transmembrane</keyword>
<name>X0V6S9_9ZZZZ</name>
<sequence>MKKINKYLSAGSTVVIIVIGVIFGYTVFFTNPIIPPPTENGVILPATSELRFEFYNNVSFYNESIWNRVIGNGSSPNDLYGPNSDIVNAVRKFWSKD</sequence>
<dbReference type="AlphaFoldDB" id="X0V6S9"/>
<organism evidence="2">
    <name type="scientific">marine sediment metagenome</name>
    <dbReference type="NCBI Taxonomy" id="412755"/>
    <lineage>
        <taxon>unclassified sequences</taxon>
        <taxon>metagenomes</taxon>
        <taxon>ecological metagenomes</taxon>
    </lineage>
</organism>
<dbReference type="EMBL" id="BARS01022473">
    <property type="protein sequence ID" value="GAG13820.1"/>
    <property type="molecule type" value="Genomic_DNA"/>
</dbReference>
<feature type="transmembrane region" description="Helical" evidence="1">
    <location>
        <begin position="7"/>
        <end position="28"/>
    </location>
</feature>
<proteinExistence type="predicted"/>
<evidence type="ECO:0000256" key="1">
    <source>
        <dbReference type="SAM" id="Phobius"/>
    </source>
</evidence>
<accession>X0V6S9</accession>
<keyword evidence="1" id="KW-1133">Transmembrane helix</keyword>